<dbReference type="EMBL" id="OX459121">
    <property type="protein sequence ID" value="CAI9104004.1"/>
    <property type="molecule type" value="Genomic_DNA"/>
</dbReference>
<dbReference type="PROSITE" id="PS50011">
    <property type="entry name" value="PROTEIN_KINASE_DOM"/>
    <property type="match status" value="1"/>
</dbReference>
<evidence type="ECO:0000256" key="3">
    <source>
        <dbReference type="ARBA" id="ARBA00022692"/>
    </source>
</evidence>
<dbReference type="InterPro" id="IPR001245">
    <property type="entry name" value="Ser-Thr/Tyr_kinase_cat_dom"/>
</dbReference>
<keyword evidence="10" id="KW-0732">Signal</keyword>
<feature type="signal peptide" evidence="10">
    <location>
        <begin position="1"/>
        <end position="32"/>
    </location>
</feature>
<dbReference type="Proteomes" id="UP001161247">
    <property type="component" value="Chromosome 4"/>
</dbReference>
<evidence type="ECO:0000256" key="1">
    <source>
        <dbReference type="ARBA" id="ARBA00004370"/>
    </source>
</evidence>
<dbReference type="Pfam" id="PF07714">
    <property type="entry name" value="PK_Tyr_Ser-Thr"/>
    <property type="match status" value="1"/>
</dbReference>
<feature type="region of interest" description="Disordered" evidence="8">
    <location>
        <begin position="208"/>
        <end position="242"/>
    </location>
</feature>
<evidence type="ECO:0000256" key="8">
    <source>
        <dbReference type="SAM" id="MobiDB-lite"/>
    </source>
</evidence>
<comment type="subcellular location">
    <subcellularLocation>
        <location evidence="1">Membrane</location>
    </subcellularLocation>
</comment>
<keyword evidence="5 9" id="KW-1133">Transmembrane helix</keyword>
<dbReference type="GO" id="GO:0016020">
    <property type="term" value="C:membrane"/>
    <property type="evidence" value="ECO:0007669"/>
    <property type="project" value="UniProtKB-SubCell"/>
</dbReference>
<dbReference type="AlphaFoldDB" id="A0AAV1DAH8"/>
<dbReference type="GO" id="GO:0005524">
    <property type="term" value="F:ATP binding"/>
    <property type="evidence" value="ECO:0007669"/>
    <property type="project" value="UniProtKB-UniRule"/>
</dbReference>
<evidence type="ECO:0000313" key="13">
    <source>
        <dbReference type="Proteomes" id="UP001161247"/>
    </source>
</evidence>
<proteinExistence type="predicted"/>
<evidence type="ECO:0000256" key="6">
    <source>
        <dbReference type="ARBA" id="ARBA00023136"/>
    </source>
</evidence>
<evidence type="ECO:0000256" key="4">
    <source>
        <dbReference type="ARBA" id="ARBA00022737"/>
    </source>
</evidence>
<dbReference type="Gene3D" id="3.30.200.20">
    <property type="entry name" value="Phosphorylase Kinase, domain 1"/>
    <property type="match status" value="1"/>
</dbReference>
<name>A0AAV1DAH8_OLDCO</name>
<dbReference type="PANTHER" id="PTHR48007:SF43">
    <property type="entry name" value="POLLEN RECEPTOR-LIKE KINASE 4"/>
    <property type="match status" value="1"/>
</dbReference>
<feature type="binding site" evidence="7">
    <location>
        <position position="358"/>
    </location>
    <ligand>
        <name>ATP</name>
        <dbReference type="ChEBI" id="CHEBI:30616"/>
    </ligand>
</feature>
<keyword evidence="2" id="KW-0433">Leucine-rich repeat</keyword>
<keyword evidence="3 9" id="KW-0812">Transmembrane</keyword>
<keyword evidence="7" id="KW-0547">Nucleotide-binding</keyword>
<dbReference type="InterPro" id="IPR011009">
    <property type="entry name" value="Kinase-like_dom_sf"/>
</dbReference>
<dbReference type="PROSITE" id="PS00107">
    <property type="entry name" value="PROTEIN_KINASE_ATP"/>
    <property type="match status" value="1"/>
</dbReference>
<dbReference type="Gene3D" id="1.10.510.10">
    <property type="entry name" value="Transferase(Phosphotransferase) domain 1"/>
    <property type="match status" value="1"/>
</dbReference>
<dbReference type="GO" id="GO:0004672">
    <property type="term" value="F:protein kinase activity"/>
    <property type="evidence" value="ECO:0007669"/>
    <property type="project" value="InterPro"/>
</dbReference>
<feature type="domain" description="Protein kinase" evidence="11">
    <location>
        <begin position="330"/>
        <end position="605"/>
    </location>
</feature>
<feature type="compositionally biased region" description="Polar residues" evidence="8">
    <location>
        <begin position="619"/>
        <end position="638"/>
    </location>
</feature>
<keyword evidence="4" id="KW-0677">Repeat</keyword>
<evidence type="ECO:0000256" key="2">
    <source>
        <dbReference type="ARBA" id="ARBA00022614"/>
    </source>
</evidence>
<keyword evidence="13" id="KW-1185">Reference proteome</keyword>
<gene>
    <name evidence="12" type="ORF">OLC1_LOCUS13032</name>
</gene>
<organism evidence="12 13">
    <name type="scientific">Oldenlandia corymbosa var. corymbosa</name>
    <dbReference type="NCBI Taxonomy" id="529605"/>
    <lineage>
        <taxon>Eukaryota</taxon>
        <taxon>Viridiplantae</taxon>
        <taxon>Streptophyta</taxon>
        <taxon>Embryophyta</taxon>
        <taxon>Tracheophyta</taxon>
        <taxon>Spermatophyta</taxon>
        <taxon>Magnoliopsida</taxon>
        <taxon>eudicotyledons</taxon>
        <taxon>Gunneridae</taxon>
        <taxon>Pentapetalae</taxon>
        <taxon>asterids</taxon>
        <taxon>lamiids</taxon>
        <taxon>Gentianales</taxon>
        <taxon>Rubiaceae</taxon>
        <taxon>Rubioideae</taxon>
        <taxon>Spermacoceae</taxon>
        <taxon>Hedyotis-Oldenlandia complex</taxon>
        <taxon>Oldenlandia</taxon>
    </lineage>
</organism>
<evidence type="ECO:0000259" key="11">
    <source>
        <dbReference type="PROSITE" id="PS50011"/>
    </source>
</evidence>
<dbReference type="InterPro" id="IPR046959">
    <property type="entry name" value="PRK1-6/SRF4-like"/>
</dbReference>
<evidence type="ECO:0000256" key="7">
    <source>
        <dbReference type="PROSITE-ProRule" id="PRU10141"/>
    </source>
</evidence>
<dbReference type="SUPFAM" id="SSF56112">
    <property type="entry name" value="Protein kinase-like (PK-like)"/>
    <property type="match status" value="1"/>
</dbReference>
<evidence type="ECO:0000256" key="5">
    <source>
        <dbReference type="ARBA" id="ARBA00022989"/>
    </source>
</evidence>
<evidence type="ECO:0000256" key="10">
    <source>
        <dbReference type="SAM" id="SignalP"/>
    </source>
</evidence>
<evidence type="ECO:0000256" key="9">
    <source>
        <dbReference type="SAM" id="Phobius"/>
    </source>
</evidence>
<protein>
    <submittedName>
        <fullName evidence="12">OLC1v1002606C1</fullName>
    </submittedName>
</protein>
<dbReference type="PANTHER" id="PTHR48007">
    <property type="entry name" value="LEUCINE-RICH REPEAT RECEPTOR-LIKE PROTEIN KINASE PXC1"/>
    <property type="match status" value="1"/>
</dbReference>
<dbReference type="Pfam" id="PF00560">
    <property type="entry name" value="LRR_1"/>
    <property type="match status" value="1"/>
</dbReference>
<keyword evidence="6 9" id="KW-0472">Membrane</keyword>
<evidence type="ECO:0000313" key="12">
    <source>
        <dbReference type="EMBL" id="CAI9104004.1"/>
    </source>
</evidence>
<sequence>MAFAINCKMKLFFKHFPLLVHLILLSADKARGEFHGEERQALMDLVSGFNSSFLHHNWTKVMCLDTDPVARWFGIKCLNGRVTGISLENMNLTGKIRPDVLTNIPLLVELSLKNNSISGPMMDFSNNPNLIRIDLSDNRFSGEISSSLLKLDSLAFLHLQNNNLNGSIPPFDQPGRLQFFNVSYNNLSGPIPNTTLLQSMDPSAFIHNQNLCGPPTSTPCPTNSSTDPNPDNGSDPKKHSKKSKLPPILWAVNVVVLVVLLFLFIIYFKKYRKLKKQAVEKQNAEMGTDDQNVNIEGKGKRMTGYVEGESKGKLVFLDGGIRFELDELLRASAEGLGKGNFGNCYKAMLENGPTVVVKRLRDLKPLSSHEFMKQVGIIAEQKHPNLMPLIAYYYSKEEKLLIYKLASNGNAYNRLHEGKGKPSRIPFRWSSRLAVARGVARALQHLHSNTKSSNVAPHGNLKLSNVLLDENDDVLVTDYGLTTLVAAPLAAQRMTAYKSPEYQSSKKVSRKSDVWSYGCLLLELVTGRLSADSAPAGTTAVDLCSWVHRAVREEWTAEIFDVEIAVQRSANHGMLKLLQIAMKCCERSPENRPEINEVVREVESITVVADSEDEEFSSMDPSLTDDSMSATSPRIHNE</sequence>
<dbReference type="InterPro" id="IPR000719">
    <property type="entry name" value="Prot_kinase_dom"/>
</dbReference>
<feature type="compositionally biased region" description="Low complexity" evidence="8">
    <location>
        <begin position="219"/>
        <end position="230"/>
    </location>
</feature>
<dbReference type="InterPro" id="IPR001611">
    <property type="entry name" value="Leu-rich_rpt"/>
</dbReference>
<dbReference type="InterPro" id="IPR017441">
    <property type="entry name" value="Protein_kinase_ATP_BS"/>
</dbReference>
<feature type="region of interest" description="Disordered" evidence="8">
    <location>
        <begin position="609"/>
        <end position="638"/>
    </location>
</feature>
<reference evidence="12" key="1">
    <citation type="submission" date="2023-03" db="EMBL/GenBank/DDBJ databases">
        <authorList>
            <person name="Julca I."/>
        </authorList>
    </citation>
    <scope>NUCLEOTIDE SEQUENCE</scope>
</reference>
<dbReference type="InterPro" id="IPR032675">
    <property type="entry name" value="LRR_dom_sf"/>
</dbReference>
<feature type="chain" id="PRO_5043639869" evidence="10">
    <location>
        <begin position="33"/>
        <end position="638"/>
    </location>
</feature>
<accession>A0AAV1DAH8</accession>
<keyword evidence="7" id="KW-0067">ATP-binding</keyword>
<dbReference type="Gene3D" id="3.80.10.10">
    <property type="entry name" value="Ribonuclease Inhibitor"/>
    <property type="match status" value="1"/>
</dbReference>
<dbReference type="SUPFAM" id="SSF52058">
    <property type="entry name" value="L domain-like"/>
    <property type="match status" value="1"/>
</dbReference>
<feature type="transmembrane region" description="Helical" evidence="9">
    <location>
        <begin position="248"/>
        <end position="268"/>
    </location>
</feature>